<proteinExistence type="predicted"/>
<protein>
    <submittedName>
        <fullName evidence="1">Uncharacterized protein</fullName>
    </submittedName>
</protein>
<comment type="caution">
    <text evidence="1">The sequence shown here is derived from an EMBL/GenBank/DDBJ whole genome shotgun (WGS) entry which is preliminary data.</text>
</comment>
<dbReference type="AlphaFoldDB" id="A0A8X7WCA0"/>
<organism evidence="1 2">
    <name type="scientific">Brassica carinata</name>
    <name type="common">Ethiopian mustard</name>
    <name type="synonym">Abyssinian cabbage</name>
    <dbReference type="NCBI Taxonomy" id="52824"/>
    <lineage>
        <taxon>Eukaryota</taxon>
        <taxon>Viridiplantae</taxon>
        <taxon>Streptophyta</taxon>
        <taxon>Embryophyta</taxon>
        <taxon>Tracheophyta</taxon>
        <taxon>Spermatophyta</taxon>
        <taxon>Magnoliopsida</taxon>
        <taxon>eudicotyledons</taxon>
        <taxon>Gunneridae</taxon>
        <taxon>Pentapetalae</taxon>
        <taxon>rosids</taxon>
        <taxon>malvids</taxon>
        <taxon>Brassicales</taxon>
        <taxon>Brassicaceae</taxon>
        <taxon>Brassiceae</taxon>
        <taxon>Brassica</taxon>
    </lineage>
</organism>
<name>A0A8X7WCA0_BRACI</name>
<accession>A0A8X7WCA0</accession>
<evidence type="ECO:0000313" key="2">
    <source>
        <dbReference type="Proteomes" id="UP000886595"/>
    </source>
</evidence>
<keyword evidence="2" id="KW-1185">Reference proteome</keyword>
<gene>
    <name evidence="1" type="ORF">Bca52824_009430</name>
</gene>
<evidence type="ECO:0000313" key="1">
    <source>
        <dbReference type="EMBL" id="KAG2326702.1"/>
    </source>
</evidence>
<dbReference type="Proteomes" id="UP000886595">
    <property type="component" value="Unassembled WGS sequence"/>
</dbReference>
<dbReference type="EMBL" id="JAAMPC010000002">
    <property type="protein sequence ID" value="KAG2326702.1"/>
    <property type="molecule type" value="Genomic_DNA"/>
</dbReference>
<sequence length="65" mass="7443">MTFSASQFYLLKAGLKHEALHLMKTSLDVSAVAVQPESFREAVAYSQRLFKFMVGMIVRKRCDRC</sequence>
<reference evidence="1 2" key="1">
    <citation type="submission" date="2020-02" db="EMBL/GenBank/DDBJ databases">
        <authorList>
            <person name="Ma Q."/>
            <person name="Huang Y."/>
            <person name="Song X."/>
            <person name="Pei D."/>
        </authorList>
    </citation>
    <scope>NUCLEOTIDE SEQUENCE [LARGE SCALE GENOMIC DNA]</scope>
    <source>
        <strain evidence="1">Sxm20200214</strain>
        <tissue evidence="1">Leaf</tissue>
    </source>
</reference>